<sequence length="465" mass="49256">MIPAPRQLALGFGGALLAAAAALSGPALAVGALAGALAGFAVLGNTVLGAYLLVALAQLDGIALLVDRHLPISLFKLVSALVLLSLVLTVRRHPLMQGRLRLSPTAMFTLLFAIWLCVSYLASDWRAYSYDHTKGFLQTLLLVPILGLTVTAPRHLRRMVLVIAASGAISAVFVILETVFGLRLLPYADEGDVAAWLGAVRSAGASAYNPTTASHLMAVSLMLALVMALHDRRGRRLWVLISLLCLVALPMMGARSGAIAVAMGIGLIGFRMRHHRLFPAVALAAVGALVFAVLNAPDTLVERFGVLGDFLGEGDTADRSLLRRLSYNQIGLSLWAENPVTGLGPGAYPVNYASDAFRWYPGREAEARQLHNAYLEVAVETGIVGIALFLGALLSAAWAALKAGLHPVSEVQVLAQALGVAMAVFMFASLFMPNEDIKYTWILAALCARAAQLARGWRPDAGQGS</sequence>
<gene>
    <name evidence="7" type="ORF">HW564_03405</name>
</gene>
<proteinExistence type="predicted"/>
<evidence type="ECO:0000256" key="3">
    <source>
        <dbReference type="ARBA" id="ARBA00022989"/>
    </source>
</evidence>
<dbReference type="InterPro" id="IPR007016">
    <property type="entry name" value="O-antigen_ligase-rel_domated"/>
</dbReference>
<evidence type="ECO:0000256" key="1">
    <source>
        <dbReference type="ARBA" id="ARBA00004141"/>
    </source>
</evidence>
<dbReference type="GO" id="GO:0016020">
    <property type="term" value="C:membrane"/>
    <property type="evidence" value="ECO:0007669"/>
    <property type="project" value="UniProtKB-SubCell"/>
</dbReference>
<protein>
    <submittedName>
        <fullName evidence="7">O-antigen ligase family protein</fullName>
    </submittedName>
</protein>
<dbReference type="EMBL" id="JABXIY010000008">
    <property type="protein sequence ID" value="NVK95957.1"/>
    <property type="molecule type" value="Genomic_DNA"/>
</dbReference>
<dbReference type="InterPro" id="IPR051533">
    <property type="entry name" value="WaaL-like"/>
</dbReference>
<feature type="transmembrane region" description="Helical" evidence="5">
    <location>
        <begin position="70"/>
        <end position="90"/>
    </location>
</feature>
<dbReference type="Proteomes" id="UP000565723">
    <property type="component" value="Unassembled WGS sequence"/>
</dbReference>
<evidence type="ECO:0000256" key="4">
    <source>
        <dbReference type="ARBA" id="ARBA00023136"/>
    </source>
</evidence>
<feature type="transmembrane region" description="Helical" evidence="5">
    <location>
        <begin position="276"/>
        <end position="294"/>
    </location>
</feature>
<evidence type="ECO:0000313" key="8">
    <source>
        <dbReference type="Proteomes" id="UP000565723"/>
    </source>
</evidence>
<keyword evidence="3 5" id="KW-1133">Transmembrane helix</keyword>
<feature type="transmembrane region" description="Helical" evidence="5">
    <location>
        <begin position="237"/>
        <end position="270"/>
    </location>
</feature>
<name>A0A850LDY2_9RHOB</name>
<dbReference type="GO" id="GO:0016874">
    <property type="term" value="F:ligase activity"/>
    <property type="evidence" value="ECO:0007669"/>
    <property type="project" value="UniProtKB-KW"/>
</dbReference>
<organism evidence="7 8">
    <name type="scientific">Ruegeria pomeroyi</name>
    <dbReference type="NCBI Taxonomy" id="89184"/>
    <lineage>
        <taxon>Bacteria</taxon>
        <taxon>Pseudomonadati</taxon>
        <taxon>Pseudomonadota</taxon>
        <taxon>Alphaproteobacteria</taxon>
        <taxon>Rhodobacterales</taxon>
        <taxon>Roseobacteraceae</taxon>
        <taxon>Ruegeria</taxon>
    </lineage>
</organism>
<evidence type="ECO:0000313" key="7">
    <source>
        <dbReference type="EMBL" id="NVK95957.1"/>
    </source>
</evidence>
<dbReference type="PANTHER" id="PTHR37422:SF13">
    <property type="entry name" value="LIPOPOLYSACCHARIDE BIOSYNTHESIS PROTEIN PA4999-RELATED"/>
    <property type="match status" value="1"/>
</dbReference>
<feature type="transmembrane region" description="Helical" evidence="5">
    <location>
        <begin position="212"/>
        <end position="230"/>
    </location>
</feature>
<feature type="domain" description="O-antigen ligase-related" evidence="6">
    <location>
        <begin position="241"/>
        <end position="390"/>
    </location>
</feature>
<reference evidence="7 8" key="1">
    <citation type="journal article" date="2020" name="Proc. Natl. Acad. Sci. U.S.A.">
        <title>Ecological drivers of bacterial community assembly in synthetic phycospheres.</title>
        <authorList>
            <person name="Fu H."/>
            <person name="Uchimiya M."/>
            <person name="Gore J."/>
            <person name="Moran M.A."/>
        </authorList>
    </citation>
    <scope>NUCLEOTIDE SEQUENCE [LARGE SCALE GENOMIC DNA]</scope>
    <source>
        <strain evidence="7">HF-Din03</strain>
    </source>
</reference>
<accession>A0A850LDY2</accession>
<evidence type="ECO:0000256" key="5">
    <source>
        <dbReference type="SAM" id="Phobius"/>
    </source>
</evidence>
<dbReference type="RefSeq" id="WP_011047276.1">
    <property type="nucleotide sequence ID" value="NZ_CP076685.1"/>
</dbReference>
<keyword evidence="7" id="KW-0436">Ligase</keyword>
<keyword evidence="2 5" id="KW-0812">Transmembrane</keyword>
<feature type="transmembrane region" description="Helical" evidence="5">
    <location>
        <begin position="135"/>
        <end position="152"/>
    </location>
</feature>
<evidence type="ECO:0000256" key="2">
    <source>
        <dbReference type="ARBA" id="ARBA00022692"/>
    </source>
</evidence>
<comment type="caution">
    <text evidence="7">The sequence shown here is derived from an EMBL/GenBank/DDBJ whole genome shotgun (WGS) entry which is preliminary data.</text>
</comment>
<dbReference type="PANTHER" id="PTHR37422">
    <property type="entry name" value="TEICHURONIC ACID BIOSYNTHESIS PROTEIN TUAE"/>
    <property type="match status" value="1"/>
</dbReference>
<feature type="transmembrane region" description="Helical" evidence="5">
    <location>
        <begin position="159"/>
        <end position="182"/>
    </location>
</feature>
<dbReference type="Pfam" id="PF04932">
    <property type="entry name" value="Wzy_C"/>
    <property type="match status" value="1"/>
</dbReference>
<evidence type="ECO:0000259" key="6">
    <source>
        <dbReference type="Pfam" id="PF04932"/>
    </source>
</evidence>
<feature type="transmembrane region" description="Helical" evidence="5">
    <location>
        <begin position="413"/>
        <end position="432"/>
    </location>
</feature>
<comment type="subcellular location">
    <subcellularLocation>
        <location evidence="1">Membrane</location>
        <topology evidence="1">Multi-pass membrane protein</topology>
    </subcellularLocation>
</comment>
<dbReference type="AlphaFoldDB" id="A0A850LDY2"/>
<keyword evidence="4 5" id="KW-0472">Membrane</keyword>
<feature type="transmembrane region" description="Helical" evidence="5">
    <location>
        <begin position="377"/>
        <end position="401"/>
    </location>
</feature>
<feature type="transmembrane region" description="Helical" evidence="5">
    <location>
        <begin position="102"/>
        <end position="123"/>
    </location>
</feature>